<evidence type="ECO:0000259" key="1">
    <source>
        <dbReference type="SMART" id="SM00842"/>
    </source>
</evidence>
<dbReference type="Gene3D" id="3.30.1490.300">
    <property type="match status" value="1"/>
</dbReference>
<accession>A0ABP9PFC8</accession>
<comment type="caution">
    <text evidence="2">The sequence shown here is derived from an EMBL/GenBank/DDBJ whole genome shotgun (WGS) entry which is preliminary data.</text>
</comment>
<keyword evidence="3" id="KW-1185">Reference proteome</keyword>
<dbReference type="Pfam" id="PF11104">
    <property type="entry name" value="PilM_2"/>
    <property type="match status" value="1"/>
</dbReference>
<dbReference type="NCBIfam" id="TIGR01175">
    <property type="entry name" value="pilM"/>
    <property type="match status" value="1"/>
</dbReference>
<sequence length="346" mass="36324">MPTLVGLDIGTSAVRAVEVRTHGKRASLVKAGRVPLPPGAVDGGQVREPVEVTKAVRRLWHEQKFTTRSVRLGVGSGSVLVRPVELDWMPPQDLRKAMRFLVADLLPVPVDEANIDHVQLEDVERDGKRMVRVLLVATARDGVDETVRAVRAAGLRPTTADLSPLALVRAAARARREGLGDGAAGAPEAVVDVGAEKVAVAVHTDGLPRFVRVIPGLGGAGLTRTLAELLGPDADAEEAKRHLQLRPDAAGAVAAGAVRGAAQRIADEVRDTLRFHAGADPEHAPHRIVLSGLGGRNPGFGDLLAATVGLPVTPLVLPERRRSRHAETADDGDLAVGYGLCLGATA</sequence>
<reference evidence="3" key="1">
    <citation type="journal article" date="2019" name="Int. J. Syst. Evol. Microbiol.">
        <title>The Global Catalogue of Microorganisms (GCM) 10K type strain sequencing project: providing services to taxonomists for standard genome sequencing and annotation.</title>
        <authorList>
            <consortium name="The Broad Institute Genomics Platform"/>
            <consortium name="The Broad Institute Genome Sequencing Center for Infectious Disease"/>
            <person name="Wu L."/>
            <person name="Ma J."/>
        </authorList>
    </citation>
    <scope>NUCLEOTIDE SEQUENCE [LARGE SCALE GENOMIC DNA]</scope>
    <source>
        <strain evidence="3">JCM 18459</strain>
    </source>
</reference>
<gene>
    <name evidence="2" type="ORF">GCM10023340_11590</name>
</gene>
<dbReference type="CDD" id="cd24049">
    <property type="entry name" value="ASKHA_NBD_PilM"/>
    <property type="match status" value="1"/>
</dbReference>
<organism evidence="2 3">
    <name type="scientific">Nocardioides marinquilinus</name>
    <dbReference type="NCBI Taxonomy" id="1210400"/>
    <lineage>
        <taxon>Bacteria</taxon>
        <taxon>Bacillati</taxon>
        <taxon>Actinomycetota</taxon>
        <taxon>Actinomycetes</taxon>
        <taxon>Propionibacteriales</taxon>
        <taxon>Nocardioidaceae</taxon>
        <taxon>Nocardioides</taxon>
    </lineage>
</organism>
<dbReference type="Gene3D" id="3.30.420.40">
    <property type="match status" value="2"/>
</dbReference>
<evidence type="ECO:0000313" key="3">
    <source>
        <dbReference type="Proteomes" id="UP001500221"/>
    </source>
</evidence>
<dbReference type="InterPro" id="IPR043129">
    <property type="entry name" value="ATPase_NBD"/>
</dbReference>
<name>A0ABP9PFC8_9ACTN</name>
<proteinExistence type="predicted"/>
<dbReference type="SUPFAM" id="SSF53067">
    <property type="entry name" value="Actin-like ATPase domain"/>
    <property type="match status" value="2"/>
</dbReference>
<dbReference type="InterPro" id="IPR050696">
    <property type="entry name" value="FtsA/MreB"/>
</dbReference>
<dbReference type="SMART" id="SM00842">
    <property type="entry name" value="FtsA"/>
    <property type="match status" value="1"/>
</dbReference>
<dbReference type="Proteomes" id="UP001500221">
    <property type="component" value="Unassembled WGS sequence"/>
</dbReference>
<protein>
    <recommendedName>
        <fullName evidence="1">SHS2 domain-containing protein</fullName>
    </recommendedName>
</protein>
<feature type="domain" description="SHS2" evidence="1">
    <location>
        <begin position="4"/>
        <end position="171"/>
    </location>
</feature>
<dbReference type="PIRSF" id="PIRSF019169">
    <property type="entry name" value="PilM"/>
    <property type="match status" value="1"/>
</dbReference>
<dbReference type="PANTHER" id="PTHR32432">
    <property type="entry name" value="CELL DIVISION PROTEIN FTSA-RELATED"/>
    <property type="match status" value="1"/>
</dbReference>
<dbReference type="PANTHER" id="PTHR32432:SF3">
    <property type="entry name" value="ETHANOLAMINE UTILIZATION PROTEIN EUTJ"/>
    <property type="match status" value="1"/>
</dbReference>
<dbReference type="RefSeq" id="WP_345455443.1">
    <property type="nucleotide sequence ID" value="NZ_BAABKG010000001.1"/>
</dbReference>
<dbReference type="InterPro" id="IPR003494">
    <property type="entry name" value="SHS2_FtsA"/>
</dbReference>
<dbReference type="EMBL" id="BAABKG010000001">
    <property type="protein sequence ID" value="GAA5144224.1"/>
    <property type="molecule type" value="Genomic_DNA"/>
</dbReference>
<evidence type="ECO:0000313" key="2">
    <source>
        <dbReference type="EMBL" id="GAA5144224.1"/>
    </source>
</evidence>
<dbReference type="InterPro" id="IPR005883">
    <property type="entry name" value="PilM"/>
</dbReference>